<name>A0A2I0TEE1_LIMLA</name>
<accession>A0A2I0TEE1</accession>
<organism evidence="1 2">
    <name type="scientific">Limosa lapponica baueri</name>
    <dbReference type="NCBI Taxonomy" id="1758121"/>
    <lineage>
        <taxon>Eukaryota</taxon>
        <taxon>Metazoa</taxon>
        <taxon>Chordata</taxon>
        <taxon>Craniata</taxon>
        <taxon>Vertebrata</taxon>
        <taxon>Euteleostomi</taxon>
        <taxon>Archelosauria</taxon>
        <taxon>Archosauria</taxon>
        <taxon>Dinosauria</taxon>
        <taxon>Saurischia</taxon>
        <taxon>Theropoda</taxon>
        <taxon>Coelurosauria</taxon>
        <taxon>Aves</taxon>
        <taxon>Neognathae</taxon>
        <taxon>Neoaves</taxon>
        <taxon>Charadriiformes</taxon>
        <taxon>Scolopacidae</taxon>
        <taxon>Limosa</taxon>
    </lineage>
</organism>
<keyword evidence="1" id="KW-0808">Transferase</keyword>
<dbReference type="PANTHER" id="PTHR33332">
    <property type="entry name" value="REVERSE TRANSCRIPTASE DOMAIN-CONTAINING PROTEIN"/>
    <property type="match status" value="1"/>
</dbReference>
<sequence>MAAANFGKIQIGIYVEIKRSDGGAVDSLEGREALQRDLDRLESWAITNHMKFNKGKILYLGWGNPGYTYKLGNERLKSSPAERDLGVWVDGKLNMSQQCSLAAKRANWVLGHIKHSIASWSQSTLHWCGLTSSTVCSFGHFDIRRTSNY</sequence>
<dbReference type="EMBL" id="KZ511709">
    <property type="protein sequence ID" value="PKU32161.1"/>
    <property type="molecule type" value="Genomic_DNA"/>
</dbReference>
<evidence type="ECO:0000313" key="2">
    <source>
        <dbReference type="Proteomes" id="UP000233556"/>
    </source>
</evidence>
<evidence type="ECO:0000313" key="1">
    <source>
        <dbReference type="EMBL" id="PKU32161.1"/>
    </source>
</evidence>
<keyword evidence="1" id="KW-0695">RNA-directed DNA polymerase</keyword>
<dbReference type="GO" id="GO:0003964">
    <property type="term" value="F:RNA-directed DNA polymerase activity"/>
    <property type="evidence" value="ECO:0007669"/>
    <property type="project" value="UniProtKB-KW"/>
</dbReference>
<reference evidence="2" key="1">
    <citation type="submission" date="2017-11" db="EMBL/GenBank/DDBJ databases">
        <authorList>
            <person name="Lima N.C."/>
            <person name="Parody-Merino A.M."/>
            <person name="Battley P.F."/>
            <person name="Fidler A.E."/>
            <person name="Prosdocimi F."/>
        </authorList>
    </citation>
    <scope>NUCLEOTIDE SEQUENCE [LARGE SCALE GENOMIC DNA]</scope>
</reference>
<reference evidence="2" key="2">
    <citation type="submission" date="2017-12" db="EMBL/GenBank/DDBJ databases">
        <title>Genome sequence of the Bar-tailed Godwit (Limosa lapponica baueri).</title>
        <authorList>
            <person name="Lima N.C.B."/>
            <person name="Parody-Merino A.M."/>
            <person name="Battley P.F."/>
            <person name="Fidler A.E."/>
            <person name="Prosdocimi F."/>
        </authorList>
    </citation>
    <scope>NUCLEOTIDE SEQUENCE [LARGE SCALE GENOMIC DNA]</scope>
</reference>
<dbReference type="AlphaFoldDB" id="A0A2I0TEE1"/>
<dbReference type="OrthoDB" id="416454at2759"/>
<keyword evidence="1" id="KW-0548">Nucleotidyltransferase</keyword>
<gene>
    <name evidence="1" type="ORF">llap_17535</name>
</gene>
<protein>
    <submittedName>
        <fullName evidence="1">Rna-directed dna polymerase from mobile element jockey-like</fullName>
    </submittedName>
</protein>
<proteinExistence type="predicted"/>
<keyword evidence="2" id="KW-1185">Reference proteome</keyword>
<dbReference type="Proteomes" id="UP000233556">
    <property type="component" value="Unassembled WGS sequence"/>
</dbReference>